<protein>
    <submittedName>
        <fullName evidence="2">Uncharacterized protein</fullName>
    </submittedName>
</protein>
<evidence type="ECO:0000256" key="1">
    <source>
        <dbReference type="SAM" id="MobiDB-lite"/>
    </source>
</evidence>
<reference evidence="2" key="2">
    <citation type="journal article" date="2015" name="Fish Shellfish Immunol.">
        <title>Early steps in the European eel (Anguilla anguilla)-Vibrio vulnificus interaction in the gills: Role of the RtxA13 toxin.</title>
        <authorList>
            <person name="Callol A."/>
            <person name="Pajuelo D."/>
            <person name="Ebbesson L."/>
            <person name="Teles M."/>
            <person name="MacKenzie S."/>
            <person name="Amaro C."/>
        </authorList>
    </citation>
    <scope>NUCLEOTIDE SEQUENCE</scope>
</reference>
<name>A0A0E9UVC1_ANGAN</name>
<evidence type="ECO:0000313" key="2">
    <source>
        <dbReference type="EMBL" id="JAH69737.1"/>
    </source>
</evidence>
<reference evidence="2" key="1">
    <citation type="submission" date="2014-11" db="EMBL/GenBank/DDBJ databases">
        <authorList>
            <person name="Amaro Gonzalez C."/>
        </authorList>
    </citation>
    <scope>NUCLEOTIDE SEQUENCE</scope>
</reference>
<feature type="region of interest" description="Disordered" evidence="1">
    <location>
        <begin position="1"/>
        <end position="31"/>
    </location>
</feature>
<sequence>MYNRTEQLKNEYQTWTQTDTPPSQNLRFSQLEKYLCPKR</sequence>
<dbReference type="AlphaFoldDB" id="A0A0E9UVC1"/>
<dbReference type="EMBL" id="GBXM01038840">
    <property type="protein sequence ID" value="JAH69737.1"/>
    <property type="molecule type" value="Transcribed_RNA"/>
</dbReference>
<accession>A0A0E9UVC1</accession>
<organism evidence="2">
    <name type="scientific">Anguilla anguilla</name>
    <name type="common">European freshwater eel</name>
    <name type="synonym">Muraena anguilla</name>
    <dbReference type="NCBI Taxonomy" id="7936"/>
    <lineage>
        <taxon>Eukaryota</taxon>
        <taxon>Metazoa</taxon>
        <taxon>Chordata</taxon>
        <taxon>Craniata</taxon>
        <taxon>Vertebrata</taxon>
        <taxon>Euteleostomi</taxon>
        <taxon>Actinopterygii</taxon>
        <taxon>Neopterygii</taxon>
        <taxon>Teleostei</taxon>
        <taxon>Anguilliformes</taxon>
        <taxon>Anguillidae</taxon>
        <taxon>Anguilla</taxon>
    </lineage>
</organism>
<feature type="compositionally biased region" description="Polar residues" evidence="1">
    <location>
        <begin position="10"/>
        <end position="28"/>
    </location>
</feature>
<proteinExistence type="predicted"/>